<gene>
    <name evidence="2" type="ORF">FIBRA_04582</name>
</gene>
<dbReference type="GeneID" id="24097393"/>
<evidence type="ECO:0000313" key="3">
    <source>
        <dbReference type="Proteomes" id="UP000006352"/>
    </source>
</evidence>
<organism evidence="2 3">
    <name type="scientific">Fibroporia radiculosa</name>
    <dbReference type="NCBI Taxonomy" id="599839"/>
    <lineage>
        <taxon>Eukaryota</taxon>
        <taxon>Fungi</taxon>
        <taxon>Dikarya</taxon>
        <taxon>Basidiomycota</taxon>
        <taxon>Agaricomycotina</taxon>
        <taxon>Agaricomycetes</taxon>
        <taxon>Polyporales</taxon>
        <taxon>Fibroporiaceae</taxon>
        <taxon>Fibroporia</taxon>
    </lineage>
</organism>
<keyword evidence="3" id="KW-1185">Reference proteome</keyword>
<dbReference type="RefSeq" id="XP_012181765.1">
    <property type="nucleotide sequence ID" value="XM_012326375.1"/>
</dbReference>
<feature type="transmembrane region" description="Helical" evidence="1">
    <location>
        <begin position="338"/>
        <end position="358"/>
    </location>
</feature>
<dbReference type="OrthoDB" id="2644397at2759"/>
<dbReference type="InParanoid" id="J4HWL7"/>
<reference evidence="2 3" key="1">
    <citation type="journal article" date="2012" name="Appl. Environ. Microbiol.">
        <title>Short-read sequencing for genomic analysis of the brown rot fungus Fibroporia radiculosa.</title>
        <authorList>
            <person name="Tang J.D."/>
            <person name="Perkins A.D."/>
            <person name="Sonstegard T.S."/>
            <person name="Schroeder S.G."/>
            <person name="Burgess S.C."/>
            <person name="Diehl S.V."/>
        </authorList>
    </citation>
    <scope>NUCLEOTIDE SEQUENCE [LARGE SCALE GENOMIC DNA]</scope>
    <source>
        <strain evidence="2 3">TFFH 294</strain>
    </source>
</reference>
<keyword evidence="1" id="KW-0812">Transmembrane</keyword>
<name>J4HWL7_9APHY</name>
<keyword evidence="1" id="KW-0472">Membrane</keyword>
<dbReference type="AlphaFoldDB" id="J4HWL7"/>
<evidence type="ECO:0000256" key="1">
    <source>
        <dbReference type="SAM" id="Phobius"/>
    </source>
</evidence>
<keyword evidence="1" id="KW-1133">Transmembrane helix</keyword>
<dbReference type="EMBL" id="HE797081">
    <property type="protein sequence ID" value="CCM02482.1"/>
    <property type="molecule type" value="Genomic_DNA"/>
</dbReference>
<proteinExistence type="predicted"/>
<dbReference type="HOGENOM" id="CLU_581452_0_0_1"/>
<evidence type="ECO:0000313" key="2">
    <source>
        <dbReference type="EMBL" id="CCM02482.1"/>
    </source>
</evidence>
<dbReference type="Proteomes" id="UP000006352">
    <property type="component" value="Unassembled WGS sequence"/>
</dbReference>
<sequence length="439" mass="48217">MQLFNASGLIVPTTGGMPTFLGNVSDSALLDYISMYAWPFVYELLPYIASAHSQMTPGLLNNTLYDVLSKNDAIGEVQTNAMSANVTCGFLPNATIRAVENSLVNATTTLGVIANLWTVEAVLTWLDLAPLVINTIMQLPSNWELRGSAASMNCPQGRDILFVVSTNVSDSNGAFKSSVKFPSEYPPSQINMWIWYSAHLSSDDLVLTNTHVSLSKWAAMFDTAPEWQGIGIFYVQEIFTNIFASELKSPDVVEQYLIQTFNMTPGEPLQTTLTLDQIENGLANLTASLYWAESSLLPNMRSFQLYLYENGPPNKTLFSVERGSVIAAQLAARLNLNILPISIGLAASLVLLALSISLTRGKNNKDIAIQSFGILDLAWLISEKYELREIVGRVEDPTIENLRAAGMTPITIVRRKTYEASVYMGLDSDRNDSSTIIIV</sequence>
<accession>J4HWL7</accession>
<protein>
    <submittedName>
        <fullName evidence="2">Uncharacterized protein</fullName>
    </submittedName>
</protein>
<dbReference type="STRING" id="599839.J4HWL7"/>